<dbReference type="GO" id="GO:0010041">
    <property type="term" value="P:response to iron(III) ion"/>
    <property type="evidence" value="ECO:0007669"/>
    <property type="project" value="TreeGrafter"/>
</dbReference>
<feature type="transmembrane region" description="Helical" evidence="8">
    <location>
        <begin position="646"/>
        <end position="669"/>
    </location>
</feature>
<gene>
    <name evidence="11" type="ORF">AVDCRST_MAG26-4285</name>
</gene>
<dbReference type="InterPro" id="IPR038731">
    <property type="entry name" value="RgtA/B/C-like"/>
</dbReference>
<organism evidence="11">
    <name type="scientific">uncultured Chloroflexia bacterium</name>
    <dbReference type="NCBI Taxonomy" id="1672391"/>
    <lineage>
        <taxon>Bacteria</taxon>
        <taxon>Bacillati</taxon>
        <taxon>Chloroflexota</taxon>
        <taxon>Chloroflexia</taxon>
        <taxon>environmental samples</taxon>
    </lineage>
</organism>
<evidence type="ECO:0000256" key="9">
    <source>
        <dbReference type="SAM" id="SignalP"/>
    </source>
</evidence>
<keyword evidence="7 8" id="KW-0472">Membrane</keyword>
<feature type="transmembrane region" description="Helical" evidence="8">
    <location>
        <begin position="273"/>
        <end position="293"/>
    </location>
</feature>
<evidence type="ECO:0000256" key="4">
    <source>
        <dbReference type="ARBA" id="ARBA00022679"/>
    </source>
</evidence>
<feature type="transmembrane region" description="Helical" evidence="8">
    <location>
        <begin position="439"/>
        <end position="458"/>
    </location>
</feature>
<evidence type="ECO:0000256" key="3">
    <source>
        <dbReference type="ARBA" id="ARBA00022676"/>
    </source>
</evidence>
<evidence type="ECO:0000313" key="11">
    <source>
        <dbReference type="EMBL" id="CAA9293607.1"/>
    </source>
</evidence>
<evidence type="ECO:0000256" key="1">
    <source>
        <dbReference type="ARBA" id="ARBA00004651"/>
    </source>
</evidence>
<feature type="transmembrane region" description="Helical" evidence="8">
    <location>
        <begin position="249"/>
        <end position="267"/>
    </location>
</feature>
<sequence length="836" mass="88542">MHHMKYFLFPVAIFAAALVSFALLPTVARPAAYDVGAPGDEHIALGFLRPEANPEGSYRWTDGDSTLRFWGSETAELALASVAITWSVDAPEGTAALWLESGERLLAGVRPPSGRRVYSTLLPSPSGSRPPELRLRSTTFQQQGSDRRLLGVVVHDATVGALGLPRLERAAFLAVLAVLAFAGVRVFARARYALAVALALIALLAAAMLRDPAGIAWRLPTVWALITVLVGGLALVWAADRLGSAIHDAGLWAGAGVVLGLIGQVLLREHVLLVPGGLLLIGGVTLAAAALAASRPGSGESTERLPGASLDAPLLALCLLLALALRLFALDSVPFGLWRDEARHGLLALQILDDPTYRPVYVPGRADIPALLFYLQSVPIALLGPTVPAVRLVSALAGGLTVVPIYFLGRLLVGRRAGLAAAFLLAVSSWHIALSRLAFAAVLDPLFTLSALALLAHITTGRAAIGRRGMVAEGLLAGACAGLALNTYHSARLMPLAVVAVVLAGLRKDAQAWRRAAPGLLAFACAALVVALPLLGYIATQPGGFNRRVAQVGFTNSGEEPASLLQNLEYNVVRYLLMWNVAGDPNARHHVPDAPMLDPVTGLCFAIGVVAMARGRRPCERLLLVLLIVGLIPGLLSGDAPHAVRTVAAISPALLIAAWSALGLARILFARRTSRRAYPPVVAAAGTIVCALNVWVYFGHIPYDPRVWEKFEYVTATMIGSYVQEQPGPDAPFVPWSIAETDPFLFLSYGRPVRTYAPEDPAEAPGSGPILLPADADEVVRTWVHEHADTASAPRAMRPYPGTNDPTFWVYAPVAAVTPEEMQPRSAGRRPGDAAR</sequence>
<dbReference type="AlphaFoldDB" id="A0A6J4K299"/>
<feature type="transmembrane region" description="Helical" evidence="8">
    <location>
        <begin position="215"/>
        <end position="237"/>
    </location>
</feature>
<reference evidence="11" key="1">
    <citation type="submission" date="2020-02" db="EMBL/GenBank/DDBJ databases">
        <authorList>
            <person name="Meier V. D."/>
        </authorList>
    </citation>
    <scope>NUCLEOTIDE SEQUENCE</scope>
    <source>
        <strain evidence="11">AVDCRST_MAG26</strain>
    </source>
</reference>
<feature type="transmembrane region" description="Helical" evidence="8">
    <location>
        <begin position="519"/>
        <end position="539"/>
    </location>
</feature>
<dbReference type="InterPro" id="IPR050297">
    <property type="entry name" value="LipidA_mod_glycosyltrf_83"/>
</dbReference>
<keyword evidence="2" id="KW-1003">Cell membrane</keyword>
<evidence type="ECO:0000256" key="7">
    <source>
        <dbReference type="ARBA" id="ARBA00023136"/>
    </source>
</evidence>
<feature type="transmembrane region" description="Helical" evidence="8">
    <location>
        <begin position="416"/>
        <end position="433"/>
    </location>
</feature>
<feature type="signal peptide" evidence="9">
    <location>
        <begin position="1"/>
        <end position="22"/>
    </location>
</feature>
<dbReference type="GO" id="GO:0005886">
    <property type="term" value="C:plasma membrane"/>
    <property type="evidence" value="ECO:0007669"/>
    <property type="project" value="UniProtKB-SubCell"/>
</dbReference>
<keyword evidence="3" id="KW-0328">Glycosyltransferase</keyword>
<protein>
    <recommendedName>
        <fullName evidence="10">Glycosyltransferase RgtA/B/C/D-like domain-containing protein</fullName>
    </recommendedName>
</protein>
<dbReference type="EMBL" id="CADCTK010001010">
    <property type="protein sequence ID" value="CAA9293607.1"/>
    <property type="molecule type" value="Genomic_DNA"/>
</dbReference>
<dbReference type="PANTHER" id="PTHR33908">
    <property type="entry name" value="MANNOSYLTRANSFERASE YKCB-RELATED"/>
    <property type="match status" value="1"/>
</dbReference>
<evidence type="ECO:0000256" key="8">
    <source>
        <dbReference type="SAM" id="Phobius"/>
    </source>
</evidence>
<keyword evidence="6 8" id="KW-1133">Transmembrane helix</keyword>
<proteinExistence type="predicted"/>
<accession>A0A6J4K299</accession>
<evidence type="ECO:0000256" key="5">
    <source>
        <dbReference type="ARBA" id="ARBA00022692"/>
    </source>
</evidence>
<feature type="transmembrane region" description="Helical" evidence="8">
    <location>
        <begin position="192"/>
        <end position="209"/>
    </location>
</feature>
<feature type="transmembrane region" description="Helical" evidence="8">
    <location>
        <begin position="622"/>
        <end position="640"/>
    </location>
</feature>
<feature type="transmembrane region" description="Helical" evidence="8">
    <location>
        <begin position="389"/>
        <end position="409"/>
    </location>
</feature>
<name>A0A6J4K299_9CHLR</name>
<evidence type="ECO:0000259" key="10">
    <source>
        <dbReference type="Pfam" id="PF13231"/>
    </source>
</evidence>
<keyword evidence="4" id="KW-0808">Transferase</keyword>
<feature type="chain" id="PRO_5026990567" description="Glycosyltransferase RgtA/B/C/D-like domain-containing protein" evidence="9">
    <location>
        <begin position="23"/>
        <end position="836"/>
    </location>
</feature>
<feature type="transmembrane region" description="Helical" evidence="8">
    <location>
        <begin position="470"/>
        <end position="485"/>
    </location>
</feature>
<evidence type="ECO:0000256" key="6">
    <source>
        <dbReference type="ARBA" id="ARBA00022989"/>
    </source>
</evidence>
<keyword evidence="5 8" id="KW-0812">Transmembrane</keyword>
<feature type="transmembrane region" description="Helical" evidence="8">
    <location>
        <begin position="681"/>
        <end position="698"/>
    </location>
</feature>
<dbReference type="GO" id="GO:0016763">
    <property type="term" value="F:pentosyltransferase activity"/>
    <property type="evidence" value="ECO:0007669"/>
    <property type="project" value="TreeGrafter"/>
</dbReference>
<dbReference type="Pfam" id="PF13231">
    <property type="entry name" value="PMT_2"/>
    <property type="match status" value="1"/>
</dbReference>
<dbReference type="PANTHER" id="PTHR33908:SF3">
    <property type="entry name" value="UNDECAPRENYL PHOSPHATE-ALPHA-4-AMINO-4-DEOXY-L-ARABINOSE ARABINOSYL TRANSFERASE"/>
    <property type="match status" value="1"/>
</dbReference>
<dbReference type="GO" id="GO:0009103">
    <property type="term" value="P:lipopolysaccharide biosynthetic process"/>
    <property type="evidence" value="ECO:0007669"/>
    <property type="project" value="UniProtKB-ARBA"/>
</dbReference>
<feature type="domain" description="Glycosyltransferase RgtA/B/C/D-like" evidence="10">
    <location>
        <begin position="369"/>
        <end position="534"/>
    </location>
</feature>
<keyword evidence="9" id="KW-0732">Signal</keyword>
<comment type="subcellular location">
    <subcellularLocation>
        <location evidence="1">Cell membrane</location>
        <topology evidence="1">Multi-pass membrane protein</topology>
    </subcellularLocation>
</comment>
<feature type="transmembrane region" description="Helical" evidence="8">
    <location>
        <begin position="170"/>
        <end position="187"/>
    </location>
</feature>
<evidence type="ECO:0000256" key="2">
    <source>
        <dbReference type="ARBA" id="ARBA00022475"/>
    </source>
</evidence>
<feature type="transmembrane region" description="Helical" evidence="8">
    <location>
        <begin position="305"/>
        <end position="329"/>
    </location>
</feature>